<evidence type="ECO:0000313" key="6">
    <source>
        <dbReference type="Proteomes" id="UP001058974"/>
    </source>
</evidence>
<dbReference type="InterPro" id="IPR027417">
    <property type="entry name" value="P-loop_NTPase"/>
</dbReference>
<evidence type="ECO:0000256" key="1">
    <source>
        <dbReference type="ARBA" id="ARBA00011040"/>
    </source>
</evidence>
<evidence type="ECO:0000259" key="3">
    <source>
        <dbReference type="Pfam" id="PF02374"/>
    </source>
</evidence>
<dbReference type="InterPro" id="IPR040612">
    <property type="entry name" value="ArsA_HSP20-like"/>
</dbReference>
<dbReference type="InterPro" id="IPR025723">
    <property type="entry name" value="ArsA/GET3_ATPase-like"/>
</dbReference>
<evidence type="ECO:0008006" key="7">
    <source>
        <dbReference type="Google" id="ProtNLM"/>
    </source>
</evidence>
<keyword evidence="6" id="KW-1185">Reference proteome</keyword>
<dbReference type="InterPro" id="IPR008978">
    <property type="entry name" value="HSP20-like_chaperone"/>
</dbReference>
<dbReference type="SUPFAM" id="SSF52540">
    <property type="entry name" value="P-loop containing nucleoside triphosphate hydrolases"/>
    <property type="match status" value="1"/>
</dbReference>
<dbReference type="InterPro" id="IPR053262">
    <property type="entry name" value="ArsA_ATPase-like"/>
</dbReference>
<dbReference type="EMBL" id="JAMSHJ010000002">
    <property type="protein sequence ID" value="KAI5436594.1"/>
    <property type="molecule type" value="Genomic_DNA"/>
</dbReference>
<feature type="domain" description="ArsA/GET3 Anion-transporting ATPase-like" evidence="3">
    <location>
        <begin position="51"/>
        <end position="231"/>
    </location>
</feature>
<sequence>MGSISTLAFPLLVGAGVGVPFSRSSSLRTQHSTSMSVAASSSSSQDVAATQLLTFLGKGGSGKTTAAIFAAQHYAMAGFKTCLVIHSQDVTADYLLNCKIGTSHVLCTNNLSAVRLETTKMLLEPLKLLKQADAQLNMTQGTLGGIVGEELGIMPGMDSIFLVLALERLVGFLGMAPSNTQHDKFDIIIYDSVSSEETLRIMGGCSKARLYLKYIRTLAEKTDLGRLAAPSLLRLVDEAMRISSTRSYLNWRMSSETWDNLDQLLEKGSSAFSNSQRFGCFLVMDPNNPTSVNSALRYWGCTIQAGAQVSGAFGLSSHQPKLESYERANKNLSPLPSAFISSPLMISPVDWNRVLLDTANQNARHLLTSLLSQSSNMTSSVKFDVKRKSVTLFMPGFDKSEIKLYQYRGGSELLVEAGDQRRVIALPPEIQGKVGGAKFQDRSLVITLL</sequence>
<dbReference type="Proteomes" id="UP001058974">
    <property type="component" value="Chromosome 2"/>
</dbReference>
<dbReference type="Gramene" id="Psat02G0291900-T1">
    <property type="protein sequence ID" value="KAI5436594.1"/>
    <property type="gene ID" value="KIW84_022919"/>
</dbReference>
<dbReference type="Pfam" id="PF02374">
    <property type="entry name" value="ArsA_ATPase"/>
    <property type="match status" value="1"/>
</dbReference>
<dbReference type="Gramene" id="Psat0s629g0200.1">
    <property type="protein sequence ID" value="Psat0s629g0200.1.cds"/>
    <property type="gene ID" value="Psat0s629g0200"/>
</dbReference>
<proteinExistence type="inferred from homology"/>
<comment type="caution">
    <text evidence="5">The sequence shown here is derived from an EMBL/GenBank/DDBJ whole genome shotgun (WGS) entry which is preliminary data.</text>
</comment>
<feature type="domain" description="ArsA HSP20-like" evidence="4">
    <location>
        <begin position="389"/>
        <end position="447"/>
    </location>
</feature>
<dbReference type="Gramene" id="PSAT_LOCUS9247_t1">
    <property type="protein sequence ID" value="CAL5189116.1"/>
    <property type="gene ID" value="PSAT_LOCUS9247"/>
</dbReference>
<keyword evidence="2" id="KW-0732">Signal</keyword>
<evidence type="ECO:0000256" key="2">
    <source>
        <dbReference type="SAM" id="SignalP"/>
    </source>
</evidence>
<name>A0A9D4YDN3_PEA</name>
<reference evidence="5 6" key="1">
    <citation type="journal article" date="2022" name="Nat. Genet.">
        <title>Improved pea reference genome and pan-genome highlight genomic features and evolutionary characteristics.</title>
        <authorList>
            <person name="Yang T."/>
            <person name="Liu R."/>
            <person name="Luo Y."/>
            <person name="Hu S."/>
            <person name="Wang D."/>
            <person name="Wang C."/>
            <person name="Pandey M.K."/>
            <person name="Ge S."/>
            <person name="Xu Q."/>
            <person name="Li N."/>
            <person name="Li G."/>
            <person name="Huang Y."/>
            <person name="Saxena R.K."/>
            <person name="Ji Y."/>
            <person name="Li M."/>
            <person name="Yan X."/>
            <person name="He Y."/>
            <person name="Liu Y."/>
            <person name="Wang X."/>
            <person name="Xiang C."/>
            <person name="Varshney R.K."/>
            <person name="Ding H."/>
            <person name="Gao S."/>
            <person name="Zong X."/>
        </authorList>
    </citation>
    <scope>NUCLEOTIDE SEQUENCE [LARGE SCALE GENOMIC DNA]</scope>
    <source>
        <strain evidence="5 6">cv. Zhongwan 6</strain>
    </source>
</reference>
<comment type="similarity">
    <text evidence="1">Belongs to the arsA ATPase family.</text>
</comment>
<dbReference type="Gene3D" id="3.40.50.300">
    <property type="entry name" value="P-loop containing nucleotide triphosphate hydrolases"/>
    <property type="match status" value="1"/>
</dbReference>
<accession>A0A9D4YDN3</accession>
<dbReference type="AlphaFoldDB" id="A0A9D4YDN3"/>
<evidence type="ECO:0000313" key="5">
    <source>
        <dbReference type="EMBL" id="KAI5436594.1"/>
    </source>
</evidence>
<dbReference type="PANTHER" id="PTHR43868">
    <property type="entry name" value="OS02G0711200 PROTEIN"/>
    <property type="match status" value="1"/>
</dbReference>
<feature type="signal peptide" evidence="2">
    <location>
        <begin position="1"/>
        <end position="18"/>
    </location>
</feature>
<feature type="chain" id="PRO_5038607611" description="P-loop containing nucleoside triphosphate hydrolases superfamily protein" evidence="2">
    <location>
        <begin position="19"/>
        <end position="449"/>
    </location>
</feature>
<dbReference type="Pfam" id="PF17886">
    <property type="entry name" value="ArsA_HSP20"/>
    <property type="match status" value="1"/>
</dbReference>
<dbReference type="OrthoDB" id="1909609at2759"/>
<gene>
    <name evidence="5" type="ORF">KIW84_022919</name>
</gene>
<dbReference type="CDD" id="cd02035">
    <property type="entry name" value="ArsA"/>
    <property type="match status" value="1"/>
</dbReference>
<evidence type="ECO:0000259" key="4">
    <source>
        <dbReference type="Pfam" id="PF17886"/>
    </source>
</evidence>
<protein>
    <recommendedName>
        <fullName evidence="7">P-loop containing nucleoside triphosphate hydrolases superfamily protein</fullName>
    </recommendedName>
</protein>
<organism evidence="5 6">
    <name type="scientific">Pisum sativum</name>
    <name type="common">Garden pea</name>
    <name type="synonym">Lathyrus oleraceus</name>
    <dbReference type="NCBI Taxonomy" id="3888"/>
    <lineage>
        <taxon>Eukaryota</taxon>
        <taxon>Viridiplantae</taxon>
        <taxon>Streptophyta</taxon>
        <taxon>Embryophyta</taxon>
        <taxon>Tracheophyta</taxon>
        <taxon>Spermatophyta</taxon>
        <taxon>Magnoliopsida</taxon>
        <taxon>eudicotyledons</taxon>
        <taxon>Gunneridae</taxon>
        <taxon>Pentapetalae</taxon>
        <taxon>rosids</taxon>
        <taxon>fabids</taxon>
        <taxon>Fabales</taxon>
        <taxon>Fabaceae</taxon>
        <taxon>Papilionoideae</taxon>
        <taxon>50 kb inversion clade</taxon>
        <taxon>NPAAA clade</taxon>
        <taxon>Hologalegina</taxon>
        <taxon>IRL clade</taxon>
        <taxon>Fabeae</taxon>
        <taxon>Lathyrus</taxon>
    </lineage>
</organism>
<dbReference type="Gene3D" id="2.60.40.790">
    <property type="match status" value="1"/>
</dbReference>
<dbReference type="PANTHER" id="PTHR43868:SF1">
    <property type="entry name" value="P-LOOP CONTAINING NUCLEOSIDE TRIPHOSPHATE HYDROLASES SUPERFAMILY PROTEIN"/>
    <property type="match status" value="1"/>
</dbReference>